<comment type="caution">
    <text evidence="1">The sequence shown here is derived from an EMBL/GenBank/DDBJ whole genome shotgun (WGS) entry which is preliminary data.</text>
</comment>
<evidence type="ECO:0000313" key="2">
    <source>
        <dbReference type="Proteomes" id="UP000593576"/>
    </source>
</evidence>
<organism evidence="1 2">
    <name type="scientific">Gossypium schwendimanii</name>
    <name type="common">Cotton</name>
    <dbReference type="NCBI Taxonomy" id="34291"/>
    <lineage>
        <taxon>Eukaryota</taxon>
        <taxon>Viridiplantae</taxon>
        <taxon>Streptophyta</taxon>
        <taxon>Embryophyta</taxon>
        <taxon>Tracheophyta</taxon>
        <taxon>Spermatophyta</taxon>
        <taxon>Magnoliopsida</taxon>
        <taxon>eudicotyledons</taxon>
        <taxon>Gunneridae</taxon>
        <taxon>Pentapetalae</taxon>
        <taxon>rosids</taxon>
        <taxon>malvids</taxon>
        <taxon>Malvales</taxon>
        <taxon>Malvaceae</taxon>
        <taxon>Malvoideae</taxon>
        <taxon>Gossypium</taxon>
    </lineage>
</organism>
<protein>
    <submittedName>
        <fullName evidence="1">Uncharacterized protein</fullName>
    </submittedName>
</protein>
<keyword evidence="2" id="KW-1185">Reference proteome</keyword>
<proteinExistence type="predicted"/>
<accession>A0A7J9MQ22</accession>
<evidence type="ECO:0000313" key="1">
    <source>
        <dbReference type="EMBL" id="MBA0873223.1"/>
    </source>
</evidence>
<dbReference type="Proteomes" id="UP000593576">
    <property type="component" value="Unassembled WGS sequence"/>
</dbReference>
<reference evidence="1 2" key="1">
    <citation type="journal article" date="2019" name="Genome Biol. Evol.">
        <title>Insights into the evolution of the New World diploid cottons (Gossypium, subgenus Houzingenia) based on genome sequencing.</title>
        <authorList>
            <person name="Grover C.E."/>
            <person name="Arick M.A. 2nd"/>
            <person name="Thrash A."/>
            <person name="Conover J.L."/>
            <person name="Sanders W.S."/>
            <person name="Peterson D.G."/>
            <person name="Frelichowski J.E."/>
            <person name="Scheffler J.A."/>
            <person name="Scheffler B.E."/>
            <person name="Wendel J.F."/>
        </authorList>
    </citation>
    <scope>NUCLEOTIDE SEQUENCE [LARGE SCALE GENOMIC DNA]</scope>
    <source>
        <strain evidence="1">1</strain>
        <tissue evidence="1">Leaf</tissue>
    </source>
</reference>
<sequence>MTLLLMEARQGYLGTVSKILSFMSRLL</sequence>
<name>A0A7J9MQ22_GOSSC</name>
<gene>
    <name evidence="1" type="ORF">Goshw_029587</name>
</gene>
<dbReference type="AlphaFoldDB" id="A0A7J9MQ22"/>
<dbReference type="EMBL" id="JABFAF010000012">
    <property type="protein sequence ID" value="MBA0873223.1"/>
    <property type="molecule type" value="Genomic_DNA"/>
</dbReference>